<reference evidence="3 4" key="1">
    <citation type="submission" date="2024-11" db="EMBL/GenBank/DDBJ databases">
        <title>Chromosome-level genome assembly of the freshwater bivalve Anodonta woodiana.</title>
        <authorList>
            <person name="Chen X."/>
        </authorList>
    </citation>
    <scope>NUCLEOTIDE SEQUENCE [LARGE SCALE GENOMIC DNA]</scope>
    <source>
        <strain evidence="3">MN2024</strain>
        <tissue evidence="3">Gills</tissue>
    </source>
</reference>
<dbReference type="EMBL" id="JBJQND010000015">
    <property type="protein sequence ID" value="KAL3853413.1"/>
    <property type="molecule type" value="Genomic_DNA"/>
</dbReference>
<dbReference type="Proteomes" id="UP001634394">
    <property type="component" value="Unassembled WGS sequence"/>
</dbReference>
<evidence type="ECO:0000256" key="1">
    <source>
        <dbReference type="SAM" id="Phobius"/>
    </source>
</evidence>
<proteinExistence type="predicted"/>
<keyword evidence="4" id="KW-1185">Reference proteome</keyword>
<gene>
    <name evidence="3" type="ORF">ACJMK2_016952</name>
</gene>
<evidence type="ECO:0000313" key="3">
    <source>
        <dbReference type="EMBL" id="KAL3853413.1"/>
    </source>
</evidence>
<keyword evidence="1" id="KW-0472">Membrane</keyword>
<evidence type="ECO:0000313" key="4">
    <source>
        <dbReference type="Proteomes" id="UP001634394"/>
    </source>
</evidence>
<protein>
    <submittedName>
        <fullName evidence="3">Uncharacterized protein</fullName>
    </submittedName>
</protein>
<feature type="signal peptide" evidence="2">
    <location>
        <begin position="1"/>
        <end position="20"/>
    </location>
</feature>
<name>A0ABD3UYS6_SINWO</name>
<dbReference type="AlphaFoldDB" id="A0ABD3UYS6"/>
<evidence type="ECO:0000256" key="2">
    <source>
        <dbReference type="SAM" id="SignalP"/>
    </source>
</evidence>
<organism evidence="3 4">
    <name type="scientific">Sinanodonta woodiana</name>
    <name type="common">Chinese pond mussel</name>
    <name type="synonym">Anodonta woodiana</name>
    <dbReference type="NCBI Taxonomy" id="1069815"/>
    <lineage>
        <taxon>Eukaryota</taxon>
        <taxon>Metazoa</taxon>
        <taxon>Spiralia</taxon>
        <taxon>Lophotrochozoa</taxon>
        <taxon>Mollusca</taxon>
        <taxon>Bivalvia</taxon>
        <taxon>Autobranchia</taxon>
        <taxon>Heteroconchia</taxon>
        <taxon>Palaeoheterodonta</taxon>
        <taxon>Unionida</taxon>
        <taxon>Unionoidea</taxon>
        <taxon>Unionidae</taxon>
        <taxon>Unioninae</taxon>
        <taxon>Sinanodonta</taxon>
    </lineage>
</organism>
<keyword evidence="1" id="KW-0812">Transmembrane</keyword>
<keyword evidence="1" id="KW-1133">Transmembrane helix</keyword>
<sequence>MSSLVYVLIYIVSNSLLCDSASFDSNPLCKHDCGSLNEFFLHVTKNEMDKGDFVMTKFCFRLHRSDPGQGTWSWALTMTTHCLSLNLRYTMVKVHLSSKDGEYDLLEEFIYEQDTFCSTPSICNPWASDLYLIHNGTSGAVSVNVTKTIDVREVSLILKETKCNKTNCYTRTDKMKCEDELCSACFMDVPTGIYGLEVIPTCDEICDDLRACRPLYKEFAISSTSEGSAYSSFPSSVSTEVQTSQKLPGFTPVSSSIWTGVVAVSLVVFLAVTVTMVVLILRWRRNVHIRQDARVLVEEAVLSEALITQENNHILNHI</sequence>
<feature type="chain" id="PRO_5044829778" evidence="2">
    <location>
        <begin position="21"/>
        <end position="318"/>
    </location>
</feature>
<keyword evidence="2" id="KW-0732">Signal</keyword>
<comment type="caution">
    <text evidence="3">The sequence shown here is derived from an EMBL/GenBank/DDBJ whole genome shotgun (WGS) entry which is preliminary data.</text>
</comment>
<accession>A0ABD3UYS6</accession>
<feature type="transmembrane region" description="Helical" evidence="1">
    <location>
        <begin position="257"/>
        <end position="281"/>
    </location>
</feature>